<dbReference type="Gene3D" id="1.20.1250.20">
    <property type="entry name" value="MFS general substrate transporter like domains"/>
    <property type="match status" value="1"/>
</dbReference>
<feature type="transmembrane region" description="Helical" evidence="7">
    <location>
        <begin position="362"/>
        <end position="384"/>
    </location>
</feature>
<dbReference type="InterPro" id="IPR020846">
    <property type="entry name" value="MFS_dom"/>
</dbReference>
<dbReference type="PANTHER" id="PTHR42718:SF42">
    <property type="entry name" value="EXPORT PROTEIN"/>
    <property type="match status" value="1"/>
</dbReference>
<evidence type="ECO:0000313" key="9">
    <source>
        <dbReference type="EMBL" id="TWS24155.1"/>
    </source>
</evidence>
<feature type="transmembrane region" description="Helical" evidence="7">
    <location>
        <begin position="108"/>
        <end position="131"/>
    </location>
</feature>
<keyword evidence="3" id="KW-1003">Cell membrane</keyword>
<dbReference type="CDD" id="cd17321">
    <property type="entry name" value="MFS_MMR_MDR_like"/>
    <property type="match status" value="1"/>
</dbReference>
<feature type="transmembrane region" description="Helical" evidence="7">
    <location>
        <begin position="337"/>
        <end position="356"/>
    </location>
</feature>
<reference evidence="9 10" key="1">
    <citation type="submission" date="2019-06" db="EMBL/GenBank/DDBJ databases">
        <authorList>
            <person name="Teng J.L.L."/>
            <person name="Lee H.H."/>
            <person name="Lau S.K.P."/>
            <person name="Woo P.C.Y."/>
        </authorList>
    </citation>
    <scope>NUCLEOTIDE SEQUENCE [LARGE SCALE GENOMIC DNA]</scope>
    <source>
        <strain evidence="9 10">HKU70</strain>
    </source>
</reference>
<evidence type="ECO:0000259" key="8">
    <source>
        <dbReference type="PROSITE" id="PS50850"/>
    </source>
</evidence>
<feature type="transmembrane region" description="Helical" evidence="7">
    <location>
        <begin position="231"/>
        <end position="253"/>
    </location>
</feature>
<dbReference type="SUPFAM" id="SSF103473">
    <property type="entry name" value="MFS general substrate transporter"/>
    <property type="match status" value="1"/>
</dbReference>
<dbReference type="OrthoDB" id="9781469at2"/>
<evidence type="ECO:0000256" key="7">
    <source>
        <dbReference type="SAM" id="Phobius"/>
    </source>
</evidence>
<dbReference type="GO" id="GO:0022857">
    <property type="term" value="F:transmembrane transporter activity"/>
    <property type="evidence" value="ECO:0007669"/>
    <property type="project" value="InterPro"/>
</dbReference>
<evidence type="ECO:0000256" key="3">
    <source>
        <dbReference type="ARBA" id="ARBA00022475"/>
    </source>
</evidence>
<protein>
    <submittedName>
        <fullName evidence="9">MFS transporter</fullName>
    </submittedName>
</protein>
<comment type="subcellular location">
    <subcellularLocation>
        <location evidence="1">Cell membrane</location>
        <topology evidence="1">Multi-pass membrane protein</topology>
    </subcellularLocation>
</comment>
<dbReference type="Gene3D" id="1.20.1720.10">
    <property type="entry name" value="Multidrug resistance protein D"/>
    <property type="match status" value="1"/>
</dbReference>
<evidence type="ECO:0000256" key="2">
    <source>
        <dbReference type="ARBA" id="ARBA00022448"/>
    </source>
</evidence>
<comment type="caution">
    <text evidence="9">The sequence shown here is derived from an EMBL/GenBank/DDBJ whole genome shotgun (WGS) entry which is preliminary data.</text>
</comment>
<feature type="transmembrane region" description="Helical" evidence="7">
    <location>
        <begin position="309"/>
        <end position="330"/>
    </location>
</feature>
<evidence type="ECO:0000256" key="1">
    <source>
        <dbReference type="ARBA" id="ARBA00004651"/>
    </source>
</evidence>
<keyword evidence="6 7" id="KW-0472">Membrane</keyword>
<accession>A0A5C5RPY3</accession>
<keyword evidence="2" id="KW-0813">Transport</keyword>
<keyword evidence="4 7" id="KW-0812">Transmembrane</keyword>
<feature type="transmembrane region" description="Helical" evidence="7">
    <location>
        <begin position="474"/>
        <end position="499"/>
    </location>
</feature>
<evidence type="ECO:0000256" key="6">
    <source>
        <dbReference type="ARBA" id="ARBA00023136"/>
    </source>
</evidence>
<feature type="transmembrane region" description="Helical" evidence="7">
    <location>
        <begin position="143"/>
        <end position="164"/>
    </location>
</feature>
<feature type="transmembrane region" description="Helical" evidence="7">
    <location>
        <begin position="405"/>
        <end position="426"/>
    </location>
</feature>
<evidence type="ECO:0000256" key="5">
    <source>
        <dbReference type="ARBA" id="ARBA00022989"/>
    </source>
</evidence>
<reference evidence="9 10" key="2">
    <citation type="submission" date="2019-08" db="EMBL/GenBank/DDBJ databases">
        <title>Tsukamurella conjunctivitidis sp. nov., Tsukamurella assacharolytica sp. nov. and Tsukamurella sputae sp. nov. isolated from patients with conjunctivitis, bacteraemia (lymphoma) and respiratory infection (sputum) in Hong Kong.</title>
        <authorList>
            <person name="Fok K.M.N."/>
            <person name="Fong J.Y.H."/>
        </authorList>
    </citation>
    <scope>NUCLEOTIDE SEQUENCE [LARGE SCALE GENOMIC DNA]</scope>
    <source>
        <strain evidence="9 10">HKU70</strain>
    </source>
</reference>
<sequence length="553" mass="57302">MSEHTHLSAELPPIRRWAGLAALVIALLTVGLDLMVLNVALPTLAQDLGASTTQLQWIVNAYTLVFAALMLPAGGFGDRYGRKRLLLFGLVAFVSASAWAAYSGTTGALIAARAVMGVGAAIIVPLSLGILPILFPPDQRRRAIAVWVGALGIGLPLGPIVGGWLLQHFWWGSVFLINVPVGVAALIACIALLPESSDPDAPPLDWPGIVTAVTGTAALVFGVIQAPDDGWTHPVVLTTLGTGVVLIAGFLVWERRASHPLIDLRLFSNPGFTWPTLAATAGTFTLVGVLFVLPQYLQILRHHDALGTGLRLVPLVLAILVAAAAVDSIVTRIGAKIPIVAGLFITAMGFVLASRITADSEYGFIAACLAVVGLGAGLALAPAVDAVMATLPEHRSAAGSGLLMAIRQIGAAFSVAILGTLLNLTYGRDLDQHLTGLPAPVAAAAREGIAAAQLIAADLPGPAGDDLAAASAHAYTAAMSAVFLASAVVSALLAALIALRLPARRENPAIAEGSCVFVNSLPNSKKNGAWDVLSRRFCRHHEPTRRPRSLGKG</sequence>
<dbReference type="PANTHER" id="PTHR42718">
    <property type="entry name" value="MAJOR FACILITATOR SUPERFAMILY MULTIDRUG TRANSPORTER MFSC"/>
    <property type="match status" value="1"/>
</dbReference>
<evidence type="ECO:0000256" key="4">
    <source>
        <dbReference type="ARBA" id="ARBA00022692"/>
    </source>
</evidence>
<feature type="transmembrane region" description="Helical" evidence="7">
    <location>
        <begin position="274"/>
        <end position="297"/>
    </location>
</feature>
<evidence type="ECO:0000313" key="10">
    <source>
        <dbReference type="Proteomes" id="UP000319792"/>
    </source>
</evidence>
<keyword evidence="5 7" id="KW-1133">Transmembrane helix</keyword>
<name>A0A5C5RPY3_9ACTN</name>
<dbReference type="AlphaFoldDB" id="A0A5C5RPY3"/>
<dbReference type="InterPro" id="IPR004638">
    <property type="entry name" value="EmrB-like"/>
</dbReference>
<dbReference type="GO" id="GO:0005886">
    <property type="term" value="C:plasma membrane"/>
    <property type="evidence" value="ECO:0007669"/>
    <property type="project" value="UniProtKB-SubCell"/>
</dbReference>
<keyword evidence="10" id="KW-1185">Reference proteome</keyword>
<feature type="transmembrane region" description="Helical" evidence="7">
    <location>
        <begin position="170"/>
        <end position="194"/>
    </location>
</feature>
<feature type="transmembrane region" description="Helical" evidence="7">
    <location>
        <begin position="206"/>
        <end position="225"/>
    </location>
</feature>
<dbReference type="InterPro" id="IPR011701">
    <property type="entry name" value="MFS"/>
</dbReference>
<organism evidence="9 10">
    <name type="scientific">Tsukamurella sputi</name>
    <dbReference type="NCBI Taxonomy" id="2591848"/>
    <lineage>
        <taxon>Bacteria</taxon>
        <taxon>Bacillati</taxon>
        <taxon>Actinomycetota</taxon>
        <taxon>Actinomycetes</taxon>
        <taxon>Mycobacteriales</taxon>
        <taxon>Tsukamurellaceae</taxon>
        <taxon>Tsukamurella</taxon>
    </lineage>
</organism>
<gene>
    <name evidence="9" type="ORF">FK268_11090</name>
</gene>
<dbReference type="EMBL" id="VIGV01000003">
    <property type="protein sequence ID" value="TWS24155.1"/>
    <property type="molecule type" value="Genomic_DNA"/>
</dbReference>
<feature type="transmembrane region" description="Helical" evidence="7">
    <location>
        <begin position="85"/>
        <end position="102"/>
    </location>
</feature>
<dbReference type="Proteomes" id="UP000319792">
    <property type="component" value="Unassembled WGS sequence"/>
</dbReference>
<dbReference type="PRINTS" id="PR01036">
    <property type="entry name" value="TCRTETB"/>
</dbReference>
<dbReference type="PROSITE" id="PS50850">
    <property type="entry name" value="MFS"/>
    <property type="match status" value="1"/>
</dbReference>
<dbReference type="Pfam" id="PF07690">
    <property type="entry name" value="MFS_1"/>
    <property type="match status" value="1"/>
</dbReference>
<feature type="transmembrane region" description="Helical" evidence="7">
    <location>
        <begin position="20"/>
        <end position="42"/>
    </location>
</feature>
<feature type="transmembrane region" description="Helical" evidence="7">
    <location>
        <begin position="54"/>
        <end position="73"/>
    </location>
</feature>
<proteinExistence type="predicted"/>
<dbReference type="RefSeq" id="WP_146433962.1">
    <property type="nucleotide sequence ID" value="NZ_VIGV01000003.1"/>
</dbReference>
<dbReference type="InterPro" id="IPR036259">
    <property type="entry name" value="MFS_trans_sf"/>
</dbReference>
<dbReference type="NCBIfam" id="TIGR00711">
    <property type="entry name" value="efflux_EmrB"/>
    <property type="match status" value="1"/>
</dbReference>
<feature type="domain" description="Major facilitator superfamily (MFS) profile" evidence="8">
    <location>
        <begin position="19"/>
        <end position="505"/>
    </location>
</feature>